<sequence>MEQSGAYKITERLIPESQLKAIVEDMVKDTLAQMLGVNATAQPSRQWYDTDPAYSLLGLNSDEQLRVMVRDGTLRLGYEVRDVRSPNSQTPRYQFHLEKCEARLSLPPEKRQIKKDKKSA</sequence>
<gene>
    <name evidence="1" type="ORF">NIES4072_31120</name>
</gene>
<accession>A0A2R5FUT5</accession>
<dbReference type="EMBL" id="BDUD01000001">
    <property type="protein sequence ID" value="GBG19444.1"/>
    <property type="molecule type" value="Genomic_DNA"/>
</dbReference>
<organism evidence="1 2">
    <name type="scientific">Nostoc commune NIES-4072</name>
    <dbReference type="NCBI Taxonomy" id="2005467"/>
    <lineage>
        <taxon>Bacteria</taxon>
        <taxon>Bacillati</taxon>
        <taxon>Cyanobacteriota</taxon>
        <taxon>Cyanophyceae</taxon>
        <taxon>Nostocales</taxon>
        <taxon>Nostocaceae</taxon>
        <taxon>Nostoc</taxon>
    </lineage>
</organism>
<dbReference type="OrthoDB" id="583054at2"/>
<dbReference type="RefSeq" id="WP_109009240.1">
    <property type="nucleotide sequence ID" value="NZ_BDUD01000001.1"/>
</dbReference>
<dbReference type="Proteomes" id="UP000245124">
    <property type="component" value="Unassembled WGS sequence"/>
</dbReference>
<name>A0A2R5FUT5_NOSCO</name>
<reference evidence="1 2" key="1">
    <citation type="submission" date="2017-06" db="EMBL/GenBank/DDBJ databases">
        <title>Genome sequencing of cyanobaciteial culture collection at National Institute for Environmental Studies (NIES).</title>
        <authorList>
            <person name="Hirose Y."/>
            <person name="Shimura Y."/>
            <person name="Fujisawa T."/>
            <person name="Nakamura Y."/>
            <person name="Kawachi M."/>
        </authorList>
    </citation>
    <scope>NUCLEOTIDE SEQUENCE [LARGE SCALE GENOMIC DNA]</scope>
    <source>
        <strain evidence="1 2">NIES-4072</strain>
    </source>
</reference>
<comment type="caution">
    <text evidence="1">The sequence shown here is derived from an EMBL/GenBank/DDBJ whole genome shotgun (WGS) entry which is preliminary data.</text>
</comment>
<evidence type="ECO:0000313" key="2">
    <source>
        <dbReference type="Proteomes" id="UP000245124"/>
    </source>
</evidence>
<protein>
    <submittedName>
        <fullName evidence="1">Uncharacterized protein</fullName>
    </submittedName>
</protein>
<proteinExistence type="predicted"/>
<dbReference type="AlphaFoldDB" id="A0A2R5FUT5"/>
<evidence type="ECO:0000313" key="1">
    <source>
        <dbReference type="EMBL" id="GBG19444.1"/>
    </source>
</evidence>
<keyword evidence="2" id="KW-1185">Reference proteome</keyword>